<gene>
    <name evidence="3" type="ORF">BV898_06305</name>
</gene>
<evidence type="ECO:0000313" key="4">
    <source>
        <dbReference type="Proteomes" id="UP000192578"/>
    </source>
</evidence>
<proteinExistence type="predicted"/>
<accession>A0A1W0WX74</accession>
<evidence type="ECO:0000256" key="2">
    <source>
        <dbReference type="SAM" id="SignalP"/>
    </source>
</evidence>
<keyword evidence="2" id="KW-0732">Signal</keyword>
<evidence type="ECO:0008006" key="5">
    <source>
        <dbReference type="Google" id="ProtNLM"/>
    </source>
</evidence>
<keyword evidence="1" id="KW-0812">Transmembrane</keyword>
<feature type="transmembrane region" description="Helical" evidence="1">
    <location>
        <begin position="243"/>
        <end position="265"/>
    </location>
</feature>
<dbReference type="Proteomes" id="UP000192578">
    <property type="component" value="Unassembled WGS sequence"/>
</dbReference>
<keyword evidence="1" id="KW-0472">Membrane</keyword>
<feature type="signal peptide" evidence="2">
    <location>
        <begin position="1"/>
        <end position="21"/>
    </location>
</feature>
<name>A0A1W0WX74_HYPEX</name>
<reference evidence="4" key="1">
    <citation type="submission" date="2017-01" db="EMBL/GenBank/DDBJ databases">
        <title>Comparative genomics of anhydrobiosis in the tardigrade Hypsibius dujardini.</title>
        <authorList>
            <person name="Yoshida Y."/>
            <person name="Koutsovoulos G."/>
            <person name="Laetsch D."/>
            <person name="Stevens L."/>
            <person name="Kumar S."/>
            <person name="Horikawa D."/>
            <person name="Ishino K."/>
            <person name="Komine S."/>
            <person name="Tomita M."/>
            <person name="Blaxter M."/>
            <person name="Arakawa K."/>
        </authorList>
    </citation>
    <scope>NUCLEOTIDE SEQUENCE [LARGE SCALE GENOMIC DNA]</scope>
    <source>
        <strain evidence="4">Z151</strain>
    </source>
</reference>
<evidence type="ECO:0000313" key="3">
    <source>
        <dbReference type="EMBL" id="OQV19766.1"/>
    </source>
</evidence>
<protein>
    <recommendedName>
        <fullName evidence="5">CUB domain-containing protein</fullName>
    </recommendedName>
</protein>
<dbReference type="AlphaFoldDB" id="A0A1W0WX74"/>
<dbReference type="EMBL" id="MTYJ01000036">
    <property type="protein sequence ID" value="OQV19766.1"/>
    <property type="molecule type" value="Genomic_DNA"/>
</dbReference>
<keyword evidence="1" id="KW-1133">Transmembrane helix</keyword>
<organism evidence="3 4">
    <name type="scientific">Hypsibius exemplaris</name>
    <name type="common">Freshwater tardigrade</name>
    <dbReference type="NCBI Taxonomy" id="2072580"/>
    <lineage>
        <taxon>Eukaryota</taxon>
        <taxon>Metazoa</taxon>
        <taxon>Ecdysozoa</taxon>
        <taxon>Tardigrada</taxon>
        <taxon>Eutardigrada</taxon>
        <taxon>Parachela</taxon>
        <taxon>Hypsibioidea</taxon>
        <taxon>Hypsibiidae</taxon>
        <taxon>Hypsibius</taxon>
    </lineage>
</organism>
<comment type="caution">
    <text evidence="3">The sequence shown here is derived from an EMBL/GenBank/DDBJ whole genome shotgun (WGS) entry which is preliminary data.</text>
</comment>
<evidence type="ECO:0000256" key="1">
    <source>
        <dbReference type="SAM" id="Phobius"/>
    </source>
</evidence>
<keyword evidence="4" id="KW-1185">Reference proteome</keyword>
<feature type="chain" id="PRO_5012935594" description="CUB domain-containing protein" evidence="2">
    <location>
        <begin position="22"/>
        <end position="342"/>
    </location>
</feature>
<sequence>MGTKLLALFAVLFMGAQVLEAYTYQTYNLNDYCGLTLKLPCRREASNRAGTLKYSTYPTRNCSVTVTVDTSAAECYSYYTYKVYFNVKVLSLYQQDKVEIRTPNSYNYPSYYTVEKTLPGGTGVFTARDPTSVAQYLTDEATTPTFTIAFVKGPATTAPSSDSLTLDYNVVHTRSVFGSSNIRDTDTYCSALSGYVLDELYCDHSDRVNCPGSRYYDASDDSNFAISIDKTYSSPCSLSPGTIVGIVFGSIAGVIFVAVLTSIFCRRSRQRVVHRHVPGVSVPVVNQYAAQVVVTQGGYAAYPQQQAYGGNIPGAPPAYTPYATAGQGVASNNAVPYPTQHS</sequence>